<dbReference type="PANTHER" id="PTHR43396">
    <property type="entry name" value="FLAVOHEMOPROTEIN"/>
    <property type="match status" value="1"/>
</dbReference>
<protein>
    <recommendedName>
        <fullName evidence="4">nitric oxide dioxygenase</fullName>
        <ecNumber evidence="4">1.14.12.17</ecNumber>
    </recommendedName>
</protein>
<feature type="domain" description="Globin" evidence="18">
    <location>
        <begin position="2"/>
        <end position="142"/>
    </location>
</feature>
<dbReference type="FunFam" id="3.40.50.80:FF:000010">
    <property type="entry name" value="Flavohemoprotein"/>
    <property type="match status" value="1"/>
</dbReference>
<evidence type="ECO:0000256" key="5">
    <source>
        <dbReference type="ARBA" id="ARBA00022575"/>
    </source>
</evidence>
<dbReference type="Gene3D" id="2.40.30.10">
    <property type="entry name" value="Translation factors"/>
    <property type="match status" value="1"/>
</dbReference>
<evidence type="ECO:0000256" key="12">
    <source>
        <dbReference type="ARBA" id="ARBA00023004"/>
    </source>
</evidence>
<evidence type="ECO:0000256" key="16">
    <source>
        <dbReference type="ARBA" id="ARBA00056398"/>
    </source>
</evidence>
<dbReference type="InterPro" id="IPR017938">
    <property type="entry name" value="Riboflavin_synthase-like_b-brl"/>
</dbReference>
<evidence type="ECO:0000256" key="15">
    <source>
        <dbReference type="ARBA" id="ARBA00049433"/>
    </source>
</evidence>
<keyword evidence="5" id="KW-0216">Detoxification</keyword>
<dbReference type="InterPro" id="IPR001433">
    <property type="entry name" value="OxRdtase_FAD/NAD-bd"/>
</dbReference>
<dbReference type="InterPro" id="IPR009050">
    <property type="entry name" value="Globin-like_sf"/>
</dbReference>
<keyword evidence="11" id="KW-0560">Oxidoreductase</keyword>
<evidence type="ECO:0000313" key="20">
    <source>
        <dbReference type="EMBL" id="KAK5956992.1"/>
    </source>
</evidence>
<gene>
    <name evidence="20" type="ORF">OHC33_001361</name>
</gene>
<evidence type="ECO:0000256" key="2">
    <source>
        <dbReference type="ARBA" id="ARBA00001974"/>
    </source>
</evidence>
<evidence type="ECO:0000256" key="11">
    <source>
        <dbReference type="ARBA" id="ARBA00023002"/>
    </source>
</evidence>
<dbReference type="Pfam" id="PF00175">
    <property type="entry name" value="NAD_binding_1"/>
    <property type="match status" value="1"/>
</dbReference>
<dbReference type="GO" id="GO:0019825">
    <property type="term" value="F:oxygen binding"/>
    <property type="evidence" value="ECO:0007669"/>
    <property type="project" value="InterPro"/>
</dbReference>
<name>A0AAN8IRB6_9EURO</name>
<comment type="cofactor">
    <cofactor evidence="1">
        <name>heme b</name>
        <dbReference type="ChEBI" id="CHEBI:60344"/>
    </cofactor>
</comment>
<feature type="domain" description="FAD-binding FR-type" evidence="19">
    <location>
        <begin position="156"/>
        <end position="296"/>
    </location>
</feature>
<keyword evidence="10" id="KW-0521">NADP</keyword>
<dbReference type="GO" id="GO:0046210">
    <property type="term" value="P:nitric oxide catabolic process"/>
    <property type="evidence" value="ECO:0007669"/>
    <property type="project" value="TreeGrafter"/>
</dbReference>
<evidence type="ECO:0000256" key="3">
    <source>
        <dbReference type="ARBA" id="ARBA00006401"/>
    </source>
</evidence>
<dbReference type="PROSITE" id="PS51384">
    <property type="entry name" value="FAD_FR"/>
    <property type="match status" value="1"/>
</dbReference>
<dbReference type="GO" id="GO:0009636">
    <property type="term" value="P:response to toxic substance"/>
    <property type="evidence" value="ECO:0007669"/>
    <property type="project" value="UniProtKB-KW"/>
</dbReference>
<dbReference type="InterPro" id="IPR000971">
    <property type="entry name" value="Globin"/>
</dbReference>
<reference evidence="20 21" key="1">
    <citation type="submission" date="2022-12" db="EMBL/GenBank/DDBJ databases">
        <title>Genomic features and morphological characterization of a novel Knufia sp. strain isolated from spacecraft assembly facility.</title>
        <authorList>
            <person name="Teixeira M."/>
            <person name="Chander A.M."/>
            <person name="Stajich J.E."/>
            <person name="Venkateswaran K."/>
        </authorList>
    </citation>
    <scope>NUCLEOTIDE SEQUENCE [LARGE SCALE GENOMIC DNA]</scope>
    <source>
        <strain evidence="20 21">FJI-L2-BK-P2</strain>
    </source>
</reference>
<keyword evidence="13" id="KW-0520">NAD</keyword>
<dbReference type="AlphaFoldDB" id="A0AAN8IRB6"/>
<evidence type="ECO:0000256" key="9">
    <source>
        <dbReference type="ARBA" id="ARBA00022827"/>
    </source>
</evidence>
<dbReference type="SUPFAM" id="SSF52343">
    <property type="entry name" value="Ferredoxin reductase-like, C-terminal NADP-linked domain"/>
    <property type="match status" value="1"/>
</dbReference>
<proteinExistence type="inferred from homology"/>
<dbReference type="PROSITE" id="PS01033">
    <property type="entry name" value="GLOBIN"/>
    <property type="match status" value="1"/>
</dbReference>
<dbReference type="GO" id="GO:0020037">
    <property type="term" value="F:heme binding"/>
    <property type="evidence" value="ECO:0007669"/>
    <property type="project" value="InterPro"/>
</dbReference>
<dbReference type="GO" id="GO:0008941">
    <property type="term" value="F:nitric oxide dioxygenase NAD(P)H activity"/>
    <property type="evidence" value="ECO:0007669"/>
    <property type="project" value="UniProtKB-EC"/>
</dbReference>
<dbReference type="GO" id="GO:0071949">
    <property type="term" value="F:FAD binding"/>
    <property type="evidence" value="ECO:0007669"/>
    <property type="project" value="TreeGrafter"/>
</dbReference>
<comment type="caution">
    <text evidence="20">The sequence shown here is derived from an EMBL/GenBank/DDBJ whole genome shotgun (WGS) entry which is preliminary data.</text>
</comment>
<evidence type="ECO:0000256" key="6">
    <source>
        <dbReference type="ARBA" id="ARBA00022617"/>
    </source>
</evidence>
<dbReference type="GO" id="GO:0046872">
    <property type="term" value="F:metal ion binding"/>
    <property type="evidence" value="ECO:0007669"/>
    <property type="project" value="UniProtKB-KW"/>
</dbReference>
<dbReference type="SUPFAM" id="SSF46458">
    <property type="entry name" value="Globin-like"/>
    <property type="match status" value="1"/>
</dbReference>
<evidence type="ECO:0000256" key="17">
    <source>
        <dbReference type="SAM" id="MobiDB-lite"/>
    </source>
</evidence>
<dbReference type="EC" id="1.14.12.17" evidence="4"/>
<evidence type="ECO:0000313" key="21">
    <source>
        <dbReference type="Proteomes" id="UP001316803"/>
    </source>
</evidence>
<keyword evidence="9" id="KW-0274">FAD</keyword>
<dbReference type="FunFam" id="1.10.490.10:FF:000003">
    <property type="entry name" value="Flavohemoprotein"/>
    <property type="match status" value="1"/>
</dbReference>
<evidence type="ECO:0000256" key="4">
    <source>
        <dbReference type="ARBA" id="ARBA00012229"/>
    </source>
</evidence>
<evidence type="ECO:0000256" key="8">
    <source>
        <dbReference type="ARBA" id="ARBA00022723"/>
    </source>
</evidence>
<sequence>MPLAPSQSQIIASTAPILAEHGLTVTRHFYDNLLGNNPELRSLFSVTSQLPPSSHQPAALAASLHAYATHIDDLTPILPIVEKINQKHASLNIKSEQYAIVGEGLLKSMAELLGPEVFTDEVRDAWTAGYNQLADIMVGREEAIFSDHEKKRGGWRGWRSMRIVKRVKESEDATSFYFSPSDGGDVPDFRPGQYVSVRIDVPELEYKQIRQYSLSDAPPAEGSSNTANGGINGHVKVNERAGDRAYRITVKRESGLDVHDPEAKVHPGYVSNLLHDTYNEGDIVEMSNPGGEFFLDQDLEDTAPVVLISAGVGLTPLMSMLQTLLKKDNVSQRKISWIHVARNKAVDPFADDIARITKEHNNVKSRVFHSSPSESEKQGVDFDAAGRPDLLSFDENERRELLFIDEPKARYFMCGPNGFMIGNAKALKQMGVEGARIKMELFSVGSVGA</sequence>
<dbReference type="CDD" id="cd08922">
    <property type="entry name" value="FHb-globin"/>
    <property type="match status" value="1"/>
</dbReference>
<dbReference type="InterPro" id="IPR017927">
    <property type="entry name" value="FAD-bd_FR_type"/>
</dbReference>
<comment type="function">
    <text evidence="16">In the presence of oxygen and NADH, it has NADH oxidase activity, which leads to the generation of superoxide and H(2)O(2). Under anaerobic conditions, it also exhibits nitric oxide reductase and FAD reductase activities. However, all these reactions are much lower than NOD activity.</text>
</comment>
<evidence type="ECO:0000256" key="7">
    <source>
        <dbReference type="ARBA" id="ARBA00022630"/>
    </source>
</evidence>
<keyword evidence="8" id="KW-0479">Metal-binding</keyword>
<evidence type="ECO:0000256" key="14">
    <source>
        <dbReference type="ARBA" id="ARBA00048649"/>
    </source>
</evidence>
<keyword evidence="21" id="KW-1185">Reference proteome</keyword>
<keyword evidence="7" id="KW-0285">Flavoprotein</keyword>
<comment type="cofactor">
    <cofactor evidence="2">
        <name>FAD</name>
        <dbReference type="ChEBI" id="CHEBI:57692"/>
    </cofactor>
</comment>
<accession>A0AAN8IRB6</accession>
<dbReference type="Gene3D" id="1.10.490.10">
    <property type="entry name" value="Globins"/>
    <property type="match status" value="1"/>
</dbReference>
<dbReference type="EMBL" id="JAKLMC020000003">
    <property type="protein sequence ID" value="KAK5956992.1"/>
    <property type="molecule type" value="Genomic_DNA"/>
</dbReference>
<dbReference type="GO" id="GO:0071500">
    <property type="term" value="P:cellular response to nitrosative stress"/>
    <property type="evidence" value="ECO:0007669"/>
    <property type="project" value="TreeGrafter"/>
</dbReference>
<evidence type="ECO:0000259" key="18">
    <source>
        <dbReference type="PROSITE" id="PS01033"/>
    </source>
</evidence>
<dbReference type="InterPro" id="IPR039261">
    <property type="entry name" value="FNR_nucleotide-bd"/>
</dbReference>
<dbReference type="Gene3D" id="3.40.50.80">
    <property type="entry name" value="Nucleotide-binding domain of ferredoxin-NADP reductase (FNR) module"/>
    <property type="match status" value="1"/>
</dbReference>
<keyword evidence="6" id="KW-0349">Heme</keyword>
<evidence type="ECO:0000256" key="10">
    <source>
        <dbReference type="ARBA" id="ARBA00022857"/>
    </source>
</evidence>
<dbReference type="PANTHER" id="PTHR43396:SF3">
    <property type="entry name" value="FLAVOHEMOPROTEIN"/>
    <property type="match status" value="1"/>
</dbReference>
<comment type="similarity">
    <text evidence="3">In the C-terminal section; belongs to the flavoprotein pyridine nucleotide cytochrome reductase family.</text>
</comment>
<comment type="catalytic activity">
    <reaction evidence="14">
        <text>2 nitric oxide + NADH + 2 O2 = 2 nitrate + NAD(+) + H(+)</text>
        <dbReference type="Rhea" id="RHEA:19469"/>
        <dbReference type="ChEBI" id="CHEBI:15378"/>
        <dbReference type="ChEBI" id="CHEBI:15379"/>
        <dbReference type="ChEBI" id="CHEBI:16480"/>
        <dbReference type="ChEBI" id="CHEBI:17632"/>
        <dbReference type="ChEBI" id="CHEBI:57540"/>
        <dbReference type="ChEBI" id="CHEBI:57945"/>
        <dbReference type="EC" id="1.14.12.17"/>
    </reaction>
</comment>
<dbReference type="InterPro" id="IPR012292">
    <property type="entry name" value="Globin/Proto"/>
</dbReference>
<evidence type="ECO:0000259" key="19">
    <source>
        <dbReference type="PROSITE" id="PS51384"/>
    </source>
</evidence>
<evidence type="ECO:0000256" key="1">
    <source>
        <dbReference type="ARBA" id="ARBA00001970"/>
    </source>
</evidence>
<keyword evidence="12" id="KW-0408">Iron</keyword>
<feature type="region of interest" description="Disordered" evidence="17">
    <location>
        <begin position="215"/>
        <end position="234"/>
    </location>
</feature>
<dbReference type="Proteomes" id="UP001316803">
    <property type="component" value="Unassembled WGS sequence"/>
</dbReference>
<comment type="catalytic activity">
    <reaction evidence="15">
        <text>2 nitric oxide + NADPH + 2 O2 = 2 nitrate + NADP(+) + H(+)</text>
        <dbReference type="Rhea" id="RHEA:19465"/>
        <dbReference type="ChEBI" id="CHEBI:15378"/>
        <dbReference type="ChEBI" id="CHEBI:15379"/>
        <dbReference type="ChEBI" id="CHEBI:16480"/>
        <dbReference type="ChEBI" id="CHEBI:17632"/>
        <dbReference type="ChEBI" id="CHEBI:57783"/>
        <dbReference type="ChEBI" id="CHEBI:58349"/>
        <dbReference type="EC" id="1.14.12.17"/>
    </reaction>
</comment>
<dbReference type="Pfam" id="PF00042">
    <property type="entry name" value="Globin"/>
    <property type="match status" value="1"/>
</dbReference>
<dbReference type="CDD" id="cd06184">
    <property type="entry name" value="flavohem_like_fad_nad_binding"/>
    <property type="match status" value="1"/>
</dbReference>
<organism evidence="20 21">
    <name type="scientific">Knufia fluminis</name>
    <dbReference type="NCBI Taxonomy" id="191047"/>
    <lineage>
        <taxon>Eukaryota</taxon>
        <taxon>Fungi</taxon>
        <taxon>Dikarya</taxon>
        <taxon>Ascomycota</taxon>
        <taxon>Pezizomycotina</taxon>
        <taxon>Eurotiomycetes</taxon>
        <taxon>Chaetothyriomycetidae</taxon>
        <taxon>Chaetothyriales</taxon>
        <taxon>Trichomeriaceae</taxon>
        <taxon>Knufia</taxon>
    </lineage>
</organism>
<dbReference type="SUPFAM" id="SSF63380">
    <property type="entry name" value="Riboflavin synthase domain-like"/>
    <property type="match status" value="1"/>
</dbReference>
<evidence type="ECO:0000256" key="13">
    <source>
        <dbReference type="ARBA" id="ARBA00023027"/>
    </source>
</evidence>